<reference evidence="1" key="2">
    <citation type="submission" date="2021-04" db="EMBL/GenBank/DDBJ databases">
        <authorList>
            <person name="Gilroy R."/>
        </authorList>
    </citation>
    <scope>NUCLEOTIDE SEQUENCE</scope>
    <source>
        <strain evidence="1">CHK193-4272</strain>
    </source>
</reference>
<comment type="caution">
    <text evidence="1">The sequence shown here is derived from an EMBL/GenBank/DDBJ whole genome shotgun (WGS) entry which is preliminary data.</text>
</comment>
<gene>
    <name evidence="1" type="ORF">H9746_04555</name>
</gene>
<dbReference type="Proteomes" id="UP000886808">
    <property type="component" value="Unassembled WGS sequence"/>
</dbReference>
<name>A0A9D1PI63_9FIRM</name>
<dbReference type="AlphaFoldDB" id="A0A9D1PI63"/>
<proteinExistence type="predicted"/>
<protein>
    <submittedName>
        <fullName evidence="1">Uncharacterized protein</fullName>
    </submittedName>
</protein>
<evidence type="ECO:0000313" key="1">
    <source>
        <dbReference type="EMBL" id="HIV62105.1"/>
    </source>
</evidence>
<dbReference type="EMBL" id="DXIE01000028">
    <property type="protein sequence ID" value="HIV62105.1"/>
    <property type="molecule type" value="Genomic_DNA"/>
</dbReference>
<organism evidence="1 2">
    <name type="scientific">Candidatus Butyricicoccus avistercoris</name>
    <dbReference type="NCBI Taxonomy" id="2838518"/>
    <lineage>
        <taxon>Bacteria</taxon>
        <taxon>Bacillati</taxon>
        <taxon>Bacillota</taxon>
        <taxon>Clostridia</taxon>
        <taxon>Eubacteriales</taxon>
        <taxon>Butyricicoccaceae</taxon>
        <taxon>Butyricicoccus</taxon>
    </lineage>
</organism>
<evidence type="ECO:0000313" key="2">
    <source>
        <dbReference type="Proteomes" id="UP000886808"/>
    </source>
</evidence>
<sequence>MTNILKEEKYKSITINGKDYIIQLNKDQTLLSTYLSTSLDISAQHLHKILMKLDIVDKIGHLYFLKGTHKHPNYETFKGSQHLWTLDGAIYLIKILVENDYKNIKIN</sequence>
<reference evidence="1" key="1">
    <citation type="journal article" date="2021" name="PeerJ">
        <title>Extensive microbial diversity within the chicken gut microbiome revealed by metagenomics and culture.</title>
        <authorList>
            <person name="Gilroy R."/>
            <person name="Ravi A."/>
            <person name="Getino M."/>
            <person name="Pursley I."/>
            <person name="Horton D.L."/>
            <person name="Alikhan N.F."/>
            <person name="Baker D."/>
            <person name="Gharbi K."/>
            <person name="Hall N."/>
            <person name="Watson M."/>
            <person name="Adriaenssens E.M."/>
            <person name="Foster-Nyarko E."/>
            <person name="Jarju S."/>
            <person name="Secka A."/>
            <person name="Antonio M."/>
            <person name="Oren A."/>
            <person name="Chaudhuri R.R."/>
            <person name="La Ragione R."/>
            <person name="Hildebrand F."/>
            <person name="Pallen M.J."/>
        </authorList>
    </citation>
    <scope>NUCLEOTIDE SEQUENCE</scope>
    <source>
        <strain evidence="1">CHK193-4272</strain>
    </source>
</reference>
<accession>A0A9D1PI63</accession>